<evidence type="ECO:0000259" key="11">
    <source>
        <dbReference type="PROSITE" id="PS50011"/>
    </source>
</evidence>
<dbReference type="Gene3D" id="3.30.200.20">
    <property type="entry name" value="Phosphorylase Kinase, domain 1"/>
    <property type="match status" value="1"/>
</dbReference>
<dbReference type="eggNOG" id="ENOG502S1EW">
    <property type="taxonomic scope" value="Eukaryota"/>
</dbReference>
<evidence type="ECO:0000256" key="7">
    <source>
        <dbReference type="ARBA" id="ARBA00051243"/>
    </source>
</evidence>
<keyword evidence="6" id="KW-0829">Tyrosine-protein kinase</keyword>
<dbReference type="PROSITE" id="PS00109">
    <property type="entry name" value="PROTEIN_KINASE_TYR"/>
    <property type="match status" value="1"/>
</dbReference>
<dbReference type="OrthoDB" id="10261027at2759"/>
<evidence type="ECO:0000256" key="6">
    <source>
        <dbReference type="ARBA" id="ARBA00023137"/>
    </source>
</evidence>
<dbReference type="SMART" id="SM00219">
    <property type="entry name" value="TyrKc"/>
    <property type="match status" value="1"/>
</dbReference>
<dbReference type="PROSITE" id="PS50011">
    <property type="entry name" value="PROTEIN_KINASE_DOM"/>
    <property type="match status" value="1"/>
</dbReference>
<feature type="domain" description="Protein kinase" evidence="11">
    <location>
        <begin position="1692"/>
        <end position="1964"/>
    </location>
</feature>
<dbReference type="PANTHER" id="PTHR24416:SF539">
    <property type="entry name" value="RECEPTOR PROTEIN-TYROSINE KINASE"/>
    <property type="match status" value="1"/>
</dbReference>
<evidence type="ECO:0000256" key="4">
    <source>
        <dbReference type="ARBA" id="ARBA00022777"/>
    </source>
</evidence>
<evidence type="ECO:0000256" key="1">
    <source>
        <dbReference type="ARBA" id="ARBA00004167"/>
    </source>
</evidence>
<evidence type="ECO:0000256" key="5">
    <source>
        <dbReference type="ARBA" id="ARBA00022840"/>
    </source>
</evidence>
<dbReference type="PANTHER" id="PTHR24416">
    <property type="entry name" value="TYROSINE-PROTEIN KINASE RECEPTOR"/>
    <property type="match status" value="1"/>
</dbReference>
<dbReference type="GO" id="GO:0004714">
    <property type="term" value="F:transmembrane receptor protein tyrosine kinase activity"/>
    <property type="evidence" value="ECO:0007669"/>
    <property type="project" value="UniProtKB-EC"/>
</dbReference>
<dbReference type="PRINTS" id="PR00109">
    <property type="entry name" value="TYRKINASE"/>
</dbReference>
<comment type="catalytic activity">
    <reaction evidence="7">
        <text>L-tyrosyl-[protein] + ATP = O-phospho-L-tyrosyl-[protein] + ADP + H(+)</text>
        <dbReference type="Rhea" id="RHEA:10596"/>
        <dbReference type="Rhea" id="RHEA-COMP:10136"/>
        <dbReference type="Rhea" id="RHEA-COMP:20101"/>
        <dbReference type="ChEBI" id="CHEBI:15378"/>
        <dbReference type="ChEBI" id="CHEBI:30616"/>
        <dbReference type="ChEBI" id="CHEBI:46858"/>
        <dbReference type="ChEBI" id="CHEBI:61978"/>
        <dbReference type="ChEBI" id="CHEBI:456216"/>
        <dbReference type="EC" id="2.7.10.1"/>
    </reaction>
</comment>
<dbReference type="InParanoid" id="A0A1X7UCY3"/>
<keyword evidence="4" id="KW-0418">Kinase</keyword>
<dbReference type="GO" id="GO:0043235">
    <property type="term" value="C:receptor complex"/>
    <property type="evidence" value="ECO:0007669"/>
    <property type="project" value="TreeGrafter"/>
</dbReference>
<dbReference type="STRING" id="400682.A0A1X7UCY3"/>
<evidence type="ECO:0000256" key="8">
    <source>
        <dbReference type="PROSITE-ProRule" id="PRU10141"/>
    </source>
</evidence>
<keyword evidence="9" id="KW-1133">Transmembrane helix</keyword>
<name>A0A1X7UCY3_AMPQE</name>
<dbReference type="InterPro" id="IPR050122">
    <property type="entry name" value="RTK"/>
</dbReference>
<proteinExistence type="predicted"/>
<feature type="signal peptide" evidence="10">
    <location>
        <begin position="1"/>
        <end position="24"/>
    </location>
</feature>
<dbReference type="InterPro" id="IPR000719">
    <property type="entry name" value="Prot_kinase_dom"/>
</dbReference>
<feature type="chain" id="PRO_5012146344" description="Protein kinase domain-containing protein" evidence="10">
    <location>
        <begin position="25"/>
        <end position="1995"/>
    </location>
</feature>
<reference evidence="12" key="1">
    <citation type="submission" date="2017-05" db="UniProtKB">
        <authorList>
            <consortium name="EnsemblMetazoa"/>
        </authorList>
    </citation>
    <scope>IDENTIFICATION</scope>
</reference>
<dbReference type="SUPFAM" id="SSF56112">
    <property type="entry name" value="Protein kinase-like (PK-like)"/>
    <property type="match status" value="1"/>
</dbReference>
<sequence>MDLSSALSLAVRLILLLLVGSNEGATGGGVCTEGFMDLSLLVAKAATPVGSLADNTLAEGNEGRWVIAYDTFNCSTATVTEVLFGVDIRSEYGTRNKYPSIEIWQYKSTRPRYYHNPVTTPIILSPDNVTTNGLYRYVLPTPFSVNSSNYNTYRLGVYQPEDDSSVVRLYNATTSSTETVGRIRADSISDSNIIIFGPNIAREIDFQNTSDVIMLHLNTDPPNCFQNIFTETEINTNSLSVTNVIPISDTRAFPDIQFTCNGIITNWIIGITQNQDTSKHYPSIYLKRSSELIHALTVDASVATSSNSNVYNFTSDIEVEYGDILVINVTTNSNPMYYQQYNGPLNYQLNSSNGLIPLEHNDYPLISVMIKPIPSVNEFPSTAITMLPDHSTSLHYTTLSSTTNTLSSSAITATSLTSSSNIPYSTSVASLSSSTNAFSRSVTTTASLTSIVTGTHIPTSSSASSSSTIMITPSSSEVLVTSSSSAVTTTSLTTTSMENTLDQNEKQNVLSNISANAAYGVIGGNENDVYGNPAYGINTVMTQSINEELLVYDEPLVYDKPRTINNEQEFLSCSSKPQLLTFSFKSNKYVHVLLIRSISHCMILGTTLNTIWLTIAGLAYNIQPSIIIFMIKSCTVAKKQEMTFSLAHSFFVLILLLLVANNEGATGGGVCTEGFMDLSLLVAKAATPVGSLADNTLAEGNEGRWIINSNTFRCIDVNVTEVLLGVDIRSEYGNRMKYPSIEIWQYDNVNLSYNMLKTIPIVLSPDNVTTNGLYRYVLPTPFSVSGSIYNRYRLGVYQPEDDSSVVRFYNATTSNVARVGKIRSDFIDKTNIILNGLDKSIDFSQATDVFMVHLKTDPPNCFQNVFTETEINTNSLSVTNVIPVNDTRAFPDIQFTCNGIITNWIIGITQNQDTSKHYPNIYLKRSSELIHALTVDASTATSSNGNVYNFTSDIEVEYGDILVINVTTNSNPMYYQQYNGPLNYELDSSNGLIPLEHNDYPLISVVVDLFTSSSSYEVYLKTTVKEFMRSTKFSIISMSVLVCRRKQFNGNGNSTYINRSNDTERIADEHQQQATDGQNNLPNISANPAYGIIGGNESKGIDKEFFAHVYDEPRTMINEQEAMEIDLSSALSLAVLILLLLVASNEGATGGGVCTEGFMDLSLLVAKAAPVTPSTVNHFADNNARRWIISYKAATSSTETVGRIRADSISESNIRITGDNREIDFDDDVTNIFMVYLRTNPLNCFENIFTETEINTNSLSVTNVIPVTDTRAFPDIQFTCNGIITKWIIGITQNQDTSKHYPNIYLKRSSELIHALTVDASAATSSNGNVYNFTSDIEVEYGDILVINVTTNSNPMYYQQYNGPLNYELNSSNGLIPLEHNDYPLISVIINPISSVTSTTFIKEMDTVATMTILQSSSTLMTNNYIPNSFTSLHDTTLLSTTNTLLSTTNTLLSTASVGVISTPPPSSITDSSVTQSIGPTIGNTGSVYKRRNKVNKATRIPEGGDAFLASSVYSDVTPNGKGENEIHDMCNPNYQAKGAADVYEVPMPVMKGIEAVYGDTIVHSGTMIDVSNPNYEDPNERSSPALLYEEPIATLTEKQNDIEFSNELYGLLDEATLYVPTALERSGEQSEEIYSALIHEQYSSAYSTLDHTGGTSFFIEDTEYWEPDSNTDGIYQQLSDRKYREIIRHQIKVTDYLGSGQFGTVNKGVWTTPTAGSVSVAIKTFNDNTSEDERVKFLQEAAIMGQFHHPNVVKLHGVVTIGHPIMIVLELISGGDLKEYLNKFKPSPGELVLSSVPSILLSFCRQIASGMEYLSRKKFVHRDLAARNILVSDEGTGICKIADFGMSRDLQDESYYISQAKKIPIKWTAPEALHYKKYSSASDVWSYGAVMYEIWSIGHKPFEMYTNQECIRLVDSGYRLPPPPGCPKPMYKLMMQCWNPDTYNRPSFSDISSSLSSPDKQLLMINKEDPVTVLGGALETSHSLYNDLQYMYKK</sequence>
<dbReference type="GO" id="GO:0007169">
    <property type="term" value="P:cell surface receptor protein tyrosine kinase signaling pathway"/>
    <property type="evidence" value="ECO:0007669"/>
    <property type="project" value="TreeGrafter"/>
</dbReference>
<accession>A0A1X7UCY3</accession>
<keyword evidence="9" id="KW-0472">Membrane</keyword>
<comment type="subcellular location">
    <subcellularLocation>
        <location evidence="1">Membrane</location>
        <topology evidence="1">Single-pass membrane protein</topology>
    </subcellularLocation>
</comment>
<feature type="transmembrane region" description="Helical" evidence="9">
    <location>
        <begin position="643"/>
        <end position="660"/>
    </location>
</feature>
<keyword evidence="10" id="KW-0732">Signal</keyword>
<feature type="transmembrane region" description="Helical" evidence="9">
    <location>
        <begin position="611"/>
        <end position="631"/>
    </location>
</feature>
<evidence type="ECO:0000256" key="9">
    <source>
        <dbReference type="SAM" id="Phobius"/>
    </source>
</evidence>
<organism evidence="12">
    <name type="scientific">Amphimedon queenslandica</name>
    <name type="common">Sponge</name>
    <dbReference type="NCBI Taxonomy" id="400682"/>
    <lineage>
        <taxon>Eukaryota</taxon>
        <taxon>Metazoa</taxon>
        <taxon>Porifera</taxon>
        <taxon>Demospongiae</taxon>
        <taxon>Heteroscleromorpha</taxon>
        <taxon>Haplosclerida</taxon>
        <taxon>Niphatidae</taxon>
        <taxon>Amphimedon</taxon>
    </lineage>
</organism>
<dbReference type="GO" id="GO:0005886">
    <property type="term" value="C:plasma membrane"/>
    <property type="evidence" value="ECO:0007669"/>
    <property type="project" value="TreeGrafter"/>
</dbReference>
<dbReference type="EnsemblMetazoa" id="Aqu2.1.25327_001">
    <property type="protein sequence ID" value="Aqu2.1.25327_001"/>
    <property type="gene ID" value="Aqu2.1.25327"/>
</dbReference>
<keyword evidence="3 8" id="KW-0547">Nucleotide-binding</keyword>
<evidence type="ECO:0000256" key="10">
    <source>
        <dbReference type="SAM" id="SignalP"/>
    </source>
</evidence>
<dbReference type="Pfam" id="PF07714">
    <property type="entry name" value="PK_Tyr_Ser-Thr"/>
    <property type="match status" value="1"/>
</dbReference>
<dbReference type="PROSITE" id="PS00107">
    <property type="entry name" value="PROTEIN_KINASE_ATP"/>
    <property type="match status" value="1"/>
</dbReference>
<dbReference type="InterPro" id="IPR001245">
    <property type="entry name" value="Ser-Thr/Tyr_kinase_cat_dom"/>
</dbReference>
<keyword evidence="5 8" id="KW-0067">ATP-binding</keyword>
<evidence type="ECO:0000256" key="2">
    <source>
        <dbReference type="ARBA" id="ARBA00022679"/>
    </source>
</evidence>
<dbReference type="InterPro" id="IPR017441">
    <property type="entry name" value="Protein_kinase_ATP_BS"/>
</dbReference>
<dbReference type="GO" id="GO:0005524">
    <property type="term" value="F:ATP binding"/>
    <property type="evidence" value="ECO:0007669"/>
    <property type="project" value="UniProtKB-UniRule"/>
</dbReference>
<dbReference type="FunFam" id="1.10.510.10:FF:000554">
    <property type="entry name" value="Predicted protein"/>
    <property type="match status" value="1"/>
</dbReference>
<dbReference type="Gene3D" id="1.10.510.10">
    <property type="entry name" value="Transferase(Phosphotransferase) domain 1"/>
    <property type="match status" value="1"/>
</dbReference>
<dbReference type="CDD" id="cd00192">
    <property type="entry name" value="PTKc"/>
    <property type="match status" value="1"/>
</dbReference>
<feature type="binding site" evidence="8">
    <location>
        <position position="1724"/>
    </location>
    <ligand>
        <name>ATP</name>
        <dbReference type="ChEBI" id="CHEBI:30616"/>
    </ligand>
</feature>
<keyword evidence="2" id="KW-0808">Transferase</keyword>
<evidence type="ECO:0000256" key="3">
    <source>
        <dbReference type="ARBA" id="ARBA00022741"/>
    </source>
</evidence>
<dbReference type="InterPro" id="IPR008266">
    <property type="entry name" value="Tyr_kinase_AS"/>
</dbReference>
<dbReference type="InterPro" id="IPR020635">
    <property type="entry name" value="Tyr_kinase_cat_dom"/>
</dbReference>
<protein>
    <recommendedName>
        <fullName evidence="11">Protein kinase domain-containing protein</fullName>
    </recommendedName>
</protein>
<evidence type="ECO:0000313" key="12">
    <source>
        <dbReference type="EnsemblMetazoa" id="Aqu2.1.25327_001"/>
    </source>
</evidence>
<keyword evidence="9" id="KW-0812">Transmembrane</keyword>
<dbReference type="InterPro" id="IPR011009">
    <property type="entry name" value="Kinase-like_dom_sf"/>
</dbReference>